<dbReference type="Proteomes" id="UP001181622">
    <property type="component" value="Unassembled WGS sequence"/>
</dbReference>
<name>A0ABU1DK41_9HYPH</name>
<comment type="function">
    <text evidence="7">Possible subunit of a heme lyase.</text>
</comment>
<feature type="transmembrane region" description="Helical" evidence="7">
    <location>
        <begin position="33"/>
        <end position="51"/>
    </location>
</feature>
<organism evidence="9 10">
    <name type="scientific">Chelatococcus sambhunathii</name>
    <dbReference type="NCBI Taxonomy" id="363953"/>
    <lineage>
        <taxon>Bacteria</taxon>
        <taxon>Pseudomonadati</taxon>
        <taxon>Pseudomonadota</taxon>
        <taxon>Alphaproteobacteria</taxon>
        <taxon>Hyphomicrobiales</taxon>
        <taxon>Chelatococcaceae</taxon>
        <taxon>Chelatococcus</taxon>
    </lineage>
</organism>
<comment type="caution">
    <text evidence="9">The sequence shown here is derived from an EMBL/GenBank/DDBJ whole genome shotgun (WGS) entry which is preliminary data.</text>
</comment>
<evidence type="ECO:0000313" key="9">
    <source>
        <dbReference type="EMBL" id="MDR4308380.1"/>
    </source>
</evidence>
<dbReference type="EMBL" id="JADBEO010000049">
    <property type="protein sequence ID" value="MDR4308380.1"/>
    <property type="molecule type" value="Genomic_DNA"/>
</dbReference>
<keyword evidence="2 7" id="KW-0349">Heme</keyword>
<dbReference type="Pfam" id="PF03918">
    <property type="entry name" value="CcmH"/>
    <property type="match status" value="1"/>
</dbReference>
<keyword evidence="7" id="KW-0472">Membrane</keyword>
<evidence type="ECO:0000313" key="10">
    <source>
        <dbReference type="Proteomes" id="UP001181622"/>
    </source>
</evidence>
<dbReference type="PANTHER" id="PTHR47870">
    <property type="entry name" value="CYTOCHROME C-TYPE BIOGENESIS PROTEIN CCMH"/>
    <property type="match status" value="1"/>
</dbReference>
<keyword evidence="4 7" id="KW-0732">Signal</keyword>
<accession>A0ABU1DK41</accession>
<dbReference type="CDD" id="cd16378">
    <property type="entry name" value="CcmH_N"/>
    <property type="match status" value="1"/>
</dbReference>
<keyword evidence="7" id="KW-1133">Transmembrane helix</keyword>
<evidence type="ECO:0000256" key="2">
    <source>
        <dbReference type="ARBA" id="ARBA00022617"/>
    </source>
</evidence>
<feature type="domain" description="CcmH/CycL/Ccl2/NrfF N-terminal" evidence="8">
    <location>
        <begin position="39"/>
        <end position="180"/>
    </location>
</feature>
<evidence type="ECO:0000256" key="1">
    <source>
        <dbReference type="ARBA" id="ARBA00010342"/>
    </source>
</evidence>
<keyword evidence="10" id="KW-1185">Reference proteome</keyword>
<dbReference type="InterPro" id="IPR038297">
    <property type="entry name" value="CcmH/CycL/NrfF/Ccl2_sf"/>
</dbReference>
<keyword evidence="3 7" id="KW-0479">Metal-binding</keyword>
<dbReference type="InterPro" id="IPR051263">
    <property type="entry name" value="C-type_cytochrome_biogenesis"/>
</dbReference>
<sequence>MAHSRSGSAINPPHAEEARSAVSKHAAGFCRRILSAGVLFSLFAAAPAFAVNPGEQLADPAQEARARALGAELRCMVCQNQSIDDSDAPLAKDLRVLVRERVKAGDSDGEVLDFLVARYGEFVLLRPRLRGETLLLWGLAPAVLLLGLIGYFIWARRARRRPENAESLSESERARLESLLSTDGEQAGRRGV</sequence>
<evidence type="ECO:0000256" key="3">
    <source>
        <dbReference type="ARBA" id="ARBA00022723"/>
    </source>
</evidence>
<proteinExistence type="inferred from homology"/>
<evidence type="ECO:0000256" key="7">
    <source>
        <dbReference type="RuleBase" id="RU364112"/>
    </source>
</evidence>
<feature type="transmembrane region" description="Helical" evidence="7">
    <location>
        <begin position="134"/>
        <end position="154"/>
    </location>
</feature>
<protein>
    <recommendedName>
        <fullName evidence="7">Cytochrome c-type biogenesis protein</fullName>
    </recommendedName>
</protein>
<dbReference type="PANTHER" id="PTHR47870:SF1">
    <property type="entry name" value="CYTOCHROME C-TYPE BIOGENESIS PROTEIN CCMH"/>
    <property type="match status" value="1"/>
</dbReference>
<dbReference type="InterPro" id="IPR005616">
    <property type="entry name" value="CcmH/CycL/Ccl2/NrfF_N"/>
</dbReference>
<evidence type="ECO:0000256" key="4">
    <source>
        <dbReference type="ARBA" id="ARBA00022729"/>
    </source>
</evidence>
<gene>
    <name evidence="9" type="ORF">IHQ68_17310</name>
</gene>
<evidence type="ECO:0000256" key="6">
    <source>
        <dbReference type="ARBA" id="ARBA00023004"/>
    </source>
</evidence>
<keyword evidence="6 7" id="KW-0408">Iron</keyword>
<comment type="similarity">
    <text evidence="1 7">Belongs to the CcmH/CycL/Ccl2/NrfF family.</text>
</comment>
<evidence type="ECO:0000256" key="5">
    <source>
        <dbReference type="ARBA" id="ARBA00022748"/>
    </source>
</evidence>
<keyword evidence="7" id="KW-0812">Transmembrane</keyword>
<dbReference type="Gene3D" id="1.10.8.640">
    <property type="entry name" value="Cytochrome C biogenesis protein"/>
    <property type="match status" value="1"/>
</dbReference>
<reference evidence="9" key="1">
    <citation type="submission" date="2020-10" db="EMBL/GenBank/DDBJ databases">
        <authorList>
            <person name="Abbas A."/>
            <person name="Razzaq R."/>
            <person name="Waqas M."/>
            <person name="Abbas N."/>
            <person name="Nielsen T.K."/>
            <person name="Hansen L.H."/>
            <person name="Hussain S."/>
            <person name="Shahid M."/>
        </authorList>
    </citation>
    <scope>NUCLEOTIDE SEQUENCE</scope>
    <source>
        <strain evidence="9">S14</strain>
    </source>
</reference>
<keyword evidence="5" id="KW-0201">Cytochrome c-type biogenesis</keyword>
<evidence type="ECO:0000259" key="8">
    <source>
        <dbReference type="Pfam" id="PF03918"/>
    </source>
</evidence>